<keyword evidence="1" id="KW-0812">Transmembrane</keyword>
<feature type="transmembrane region" description="Helical" evidence="1">
    <location>
        <begin position="188"/>
        <end position="207"/>
    </location>
</feature>
<dbReference type="AlphaFoldDB" id="M5PRD2"/>
<name>M5PRD2_DESAF</name>
<dbReference type="EMBL" id="AOSV01000029">
    <property type="protein sequence ID" value="EMG36625.1"/>
    <property type="molecule type" value="Genomic_DNA"/>
</dbReference>
<feature type="transmembrane region" description="Helical" evidence="1">
    <location>
        <begin position="162"/>
        <end position="181"/>
    </location>
</feature>
<dbReference type="Proteomes" id="UP000011922">
    <property type="component" value="Unassembled WGS sequence"/>
</dbReference>
<accession>M5PRD2</accession>
<reference evidence="2 3" key="1">
    <citation type="journal article" date="2013" name="Genome Announc.">
        <title>Draft Genome Sequence for Desulfovibrio africanus Strain PCS.</title>
        <authorList>
            <person name="Brown S.D."/>
            <person name="Utturkar S.M."/>
            <person name="Arkin A.P."/>
            <person name="Deutschbauer A.M."/>
            <person name="Elias D.A."/>
            <person name="Hazen T.C."/>
            <person name="Chakraborty R."/>
        </authorList>
    </citation>
    <scope>NUCLEOTIDE SEQUENCE [LARGE SCALE GENOMIC DNA]</scope>
    <source>
        <strain evidence="2 3">PCS</strain>
    </source>
</reference>
<proteinExistence type="predicted"/>
<comment type="caution">
    <text evidence="2">The sequence shown here is derived from an EMBL/GenBank/DDBJ whole genome shotgun (WGS) entry which is preliminary data.</text>
</comment>
<evidence type="ECO:0000313" key="2">
    <source>
        <dbReference type="EMBL" id="EMG36625.1"/>
    </source>
</evidence>
<evidence type="ECO:0000313" key="3">
    <source>
        <dbReference type="Proteomes" id="UP000011922"/>
    </source>
</evidence>
<dbReference type="RefSeq" id="WP_005987894.1">
    <property type="nucleotide sequence ID" value="NZ_AOSV01000029.1"/>
</dbReference>
<keyword evidence="1" id="KW-0472">Membrane</keyword>
<feature type="transmembrane region" description="Helical" evidence="1">
    <location>
        <begin position="78"/>
        <end position="99"/>
    </location>
</feature>
<feature type="transmembrane region" description="Helical" evidence="1">
    <location>
        <begin position="119"/>
        <end position="142"/>
    </location>
</feature>
<sequence>MANLKYLSERERFKNVLEIFRLKIGANDLIAYVTFMAMVYIGIRHLLVAKLIRAMYNEVSFLNFVDVDRVYFSSSDPVFMMFILSIGISLFVCTILSLVCASCRCDNFYYVLMNNRYKFIAFILVILLPWLSYFFVQCTFFRPIISDYLHVKSVKILNKFDLYYMWYTLFIVWMFFSLLVLSARARSVTKFTVLNALTMAILMIGIANEVCSDIAAKNMAGKIYMQIEGGGNVVDLRISNIEFVTDDEVVVRDGDGKLSIIYKSRIIKTTFE</sequence>
<feature type="transmembrane region" description="Helical" evidence="1">
    <location>
        <begin position="29"/>
        <end position="47"/>
    </location>
</feature>
<keyword evidence="1" id="KW-1133">Transmembrane helix</keyword>
<evidence type="ECO:0000256" key="1">
    <source>
        <dbReference type="SAM" id="Phobius"/>
    </source>
</evidence>
<protein>
    <submittedName>
        <fullName evidence="2">Uncharacterized protein</fullName>
    </submittedName>
</protein>
<gene>
    <name evidence="2" type="ORF">PCS_02637</name>
</gene>
<organism evidence="2 3">
    <name type="scientific">Desulfocurvibacter africanus PCS</name>
    <dbReference type="NCBI Taxonomy" id="1262666"/>
    <lineage>
        <taxon>Bacteria</taxon>
        <taxon>Pseudomonadati</taxon>
        <taxon>Thermodesulfobacteriota</taxon>
        <taxon>Desulfovibrionia</taxon>
        <taxon>Desulfovibrionales</taxon>
        <taxon>Desulfovibrionaceae</taxon>
        <taxon>Desulfocurvibacter</taxon>
    </lineage>
</organism>